<dbReference type="SUPFAM" id="SSF110087">
    <property type="entry name" value="DR1885-like metal-binding protein"/>
    <property type="match status" value="1"/>
</dbReference>
<protein>
    <submittedName>
        <fullName evidence="2">Copper chaperone PCu(A)C</fullName>
    </submittedName>
</protein>
<keyword evidence="1" id="KW-0472">Membrane</keyword>
<sequence>MEFITLKQIFKQVFNLVALMSISFSSLANVMLVDGHVRAMPPSVPNSAAYFTLMNHGPSINLIGVEVAFANEAQLHTVLEEDGMVKMRQVPSFEVPEHGTLTLSQSGEHVMLLGLNQPLVTGDSVELILQFDDGSKLPISLKVSKQGMGKMDGHEHHH</sequence>
<dbReference type="EMBL" id="VKGK01000002">
    <property type="protein sequence ID" value="TRY15810.1"/>
    <property type="molecule type" value="Genomic_DNA"/>
</dbReference>
<dbReference type="Proteomes" id="UP000318126">
    <property type="component" value="Unassembled WGS sequence"/>
</dbReference>
<evidence type="ECO:0000313" key="2">
    <source>
        <dbReference type="EMBL" id="TRY15810.1"/>
    </source>
</evidence>
<feature type="transmembrane region" description="Helical" evidence="1">
    <location>
        <begin position="12"/>
        <end position="33"/>
    </location>
</feature>
<evidence type="ECO:0000256" key="1">
    <source>
        <dbReference type="SAM" id="Phobius"/>
    </source>
</evidence>
<keyword evidence="3" id="KW-1185">Reference proteome</keyword>
<dbReference type="RefSeq" id="WP_143562907.1">
    <property type="nucleotide sequence ID" value="NZ_BMPL01000002.1"/>
</dbReference>
<dbReference type="Pfam" id="PF04314">
    <property type="entry name" value="PCuAC"/>
    <property type="match status" value="1"/>
</dbReference>
<proteinExistence type="predicted"/>
<organism evidence="2 3">
    <name type="scientific">Shewanella hanedai</name>
    <name type="common">Alteromonas hanedai</name>
    <dbReference type="NCBI Taxonomy" id="25"/>
    <lineage>
        <taxon>Bacteria</taxon>
        <taxon>Pseudomonadati</taxon>
        <taxon>Pseudomonadota</taxon>
        <taxon>Gammaproteobacteria</taxon>
        <taxon>Alteromonadales</taxon>
        <taxon>Shewanellaceae</taxon>
        <taxon>Shewanella</taxon>
    </lineage>
</organism>
<dbReference type="PANTHER" id="PTHR36302">
    <property type="entry name" value="BLR7088 PROTEIN"/>
    <property type="match status" value="1"/>
</dbReference>
<dbReference type="InterPro" id="IPR036182">
    <property type="entry name" value="PCuAC_sf"/>
</dbReference>
<dbReference type="OrthoDB" id="9796962at2"/>
<gene>
    <name evidence="2" type="ORF">FN961_02155</name>
</gene>
<accession>A0A553JTQ3</accession>
<dbReference type="InterPro" id="IPR058248">
    <property type="entry name" value="Lxx211020-like"/>
</dbReference>
<dbReference type="InterPro" id="IPR007410">
    <property type="entry name" value="LpqE-like"/>
</dbReference>
<name>A0A553JTQ3_SHEHA</name>
<evidence type="ECO:0000313" key="3">
    <source>
        <dbReference type="Proteomes" id="UP000318126"/>
    </source>
</evidence>
<keyword evidence="1" id="KW-0812">Transmembrane</keyword>
<comment type="caution">
    <text evidence="2">The sequence shown here is derived from an EMBL/GenBank/DDBJ whole genome shotgun (WGS) entry which is preliminary data.</text>
</comment>
<reference evidence="3" key="1">
    <citation type="submission" date="2019-07" db="EMBL/GenBank/DDBJ databases">
        <title>Shewanella sp. YLB-08 draft genomic sequence.</title>
        <authorList>
            <person name="Yu L."/>
        </authorList>
    </citation>
    <scope>NUCLEOTIDE SEQUENCE [LARGE SCALE GENOMIC DNA]</scope>
    <source>
        <strain evidence="3">JCM 20706</strain>
    </source>
</reference>
<dbReference type="PANTHER" id="PTHR36302:SF1">
    <property type="entry name" value="COPPER CHAPERONE PCU(A)C"/>
    <property type="match status" value="1"/>
</dbReference>
<dbReference type="AlphaFoldDB" id="A0A553JTQ3"/>
<keyword evidence="1" id="KW-1133">Transmembrane helix</keyword>
<dbReference type="Gene3D" id="2.60.40.1890">
    <property type="entry name" value="PCu(A)C copper chaperone"/>
    <property type="match status" value="1"/>
</dbReference>